<dbReference type="Proteomes" id="UP000568063">
    <property type="component" value="Unassembled WGS sequence"/>
</dbReference>
<evidence type="ECO:0000256" key="5">
    <source>
        <dbReference type="ARBA" id="ARBA00022723"/>
    </source>
</evidence>
<evidence type="ECO:0000256" key="2">
    <source>
        <dbReference type="ARBA" id="ARBA00022485"/>
    </source>
</evidence>
<organism evidence="9 10">
    <name type="scientific">Methanococcus maripaludis</name>
    <name type="common">Methanococcus deltae</name>
    <dbReference type="NCBI Taxonomy" id="39152"/>
    <lineage>
        <taxon>Archaea</taxon>
        <taxon>Methanobacteriati</taxon>
        <taxon>Methanobacteriota</taxon>
        <taxon>Methanomada group</taxon>
        <taxon>Methanococci</taxon>
        <taxon>Methanococcales</taxon>
        <taxon>Methanococcaceae</taxon>
        <taxon>Methanococcus</taxon>
    </lineage>
</organism>
<evidence type="ECO:0000256" key="1">
    <source>
        <dbReference type="ARBA" id="ARBA00001966"/>
    </source>
</evidence>
<dbReference type="GO" id="GO:1990077">
    <property type="term" value="C:primosome complex"/>
    <property type="evidence" value="ECO:0007669"/>
    <property type="project" value="UniProtKB-KW"/>
</dbReference>
<keyword evidence="7" id="KW-0411">Iron-sulfur</keyword>
<reference evidence="9 10" key="1">
    <citation type="submission" date="2020-07" db="EMBL/GenBank/DDBJ databases">
        <title>Genomic Encyclopedia of Type Strains, Phase IV (KMG-V): Genome sequencing to study the core and pangenomes of soil and plant-associated prokaryotes.</title>
        <authorList>
            <person name="Whitman W."/>
        </authorList>
    </citation>
    <scope>NUCLEOTIDE SEQUENCE [LARGE SCALE GENOMIC DNA]</scope>
    <source>
        <strain evidence="9 10">C9</strain>
    </source>
</reference>
<dbReference type="GO" id="GO:0051539">
    <property type="term" value="F:4 iron, 4 sulfur cluster binding"/>
    <property type="evidence" value="ECO:0007669"/>
    <property type="project" value="UniProtKB-KW"/>
</dbReference>
<keyword evidence="2" id="KW-0004">4Fe-4S</keyword>
<dbReference type="EC" id="2.7.7.-" evidence="9"/>
<evidence type="ECO:0000256" key="3">
    <source>
        <dbReference type="ARBA" id="ARBA00022515"/>
    </source>
</evidence>
<dbReference type="SUPFAM" id="SSF140914">
    <property type="entry name" value="PriB N-terminal domain-like"/>
    <property type="match status" value="1"/>
</dbReference>
<keyword evidence="3" id="KW-0639">Primosome</keyword>
<protein>
    <submittedName>
        <fullName evidence="9">DNA primase large subunit</fullName>
        <ecNumber evidence="9">2.7.7.-</ecNumber>
    </submittedName>
</protein>
<keyword evidence="9" id="KW-0808">Transferase</keyword>
<dbReference type="EMBL" id="JACDUM010000004">
    <property type="protein sequence ID" value="MBA2861027.1"/>
    <property type="molecule type" value="Genomic_DNA"/>
</dbReference>
<sequence length="341" mass="40347">MDHLDKIKDMDLNEILGTVWVREFIDLYLKTVFKMEFEEMYTRQMKEDIKNDVLIQFVSFILMCHTPYINPYITRLTNKIGKTIEVPDKMNVWDFIAIASKSHDNDLDLCRFDVHDGWVYFKTKEEKLLVGDTIVRTTLMEHAEKIKKMDIPEIGQDFLRTMDVLFDLKSKIRSRRSRIKLENFDGEIDGEMYPPCIKNIILELETGGSPHHYARRSLVPFLFAAKFNPNLRLFEDDEVKISRATDYATDAELEDFIKDIVDLFKDVRDFNEERTVYYLKNNLGITSEKIMHCEYCKNWKNNGLEYYCTPDVICGRRDVVHPLDYLIVKVKNSQKAEENKK</sequence>
<keyword evidence="9" id="KW-0548">Nucleotidyltransferase</keyword>
<keyword evidence="4" id="KW-0235">DNA replication</keyword>
<dbReference type="GO" id="GO:0006269">
    <property type="term" value="P:DNA replication, synthesis of primer"/>
    <property type="evidence" value="ECO:0007669"/>
    <property type="project" value="UniProtKB-KW"/>
</dbReference>
<keyword evidence="6" id="KW-0408">Iron</keyword>
<accession>A0A7J9PEC5</accession>
<dbReference type="RefSeq" id="WP_181522106.1">
    <property type="nucleotide sequence ID" value="NZ_JACDUM010000004.1"/>
</dbReference>
<dbReference type="InterPro" id="IPR058560">
    <property type="entry name" value="DNA_primase_C"/>
</dbReference>
<evidence type="ECO:0000313" key="9">
    <source>
        <dbReference type="EMBL" id="MBA2861027.1"/>
    </source>
</evidence>
<evidence type="ECO:0000313" key="10">
    <source>
        <dbReference type="Proteomes" id="UP000568063"/>
    </source>
</evidence>
<dbReference type="Pfam" id="PF04104">
    <property type="entry name" value="DNA_primase_lrg"/>
    <property type="match status" value="1"/>
</dbReference>
<dbReference type="GO" id="GO:0016779">
    <property type="term" value="F:nucleotidyltransferase activity"/>
    <property type="evidence" value="ECO:0007669"/>
    <property type="project" value="UniProtKB-KW"/>
</dbReference>
<proteinExistence type="predicted"/>
<keyword evidence="5" id="KW-0479">Metal-binding</keyword>
<evidence type="ECO:0000259" key="8">
    <source>
        <dbReference type="Pfam" id="PF04104"/>
    </source>
</evidence>
<evidence type="ECO:0000256" key="6">
    <source>
        <dbReference type="ARBA" id="ARBA00023004"/>
    </source>
</evidence>
<gene>
    <name evidence="9" type="ORF">HNP91_001859</name>
</gene>
<comment type="cofactor">
    <cofactor evidence="1">
        <name>[4Fe-4S] cluster</name>
        <dbReference type="ChEBI" id="CHEBI:49883"/>
    </cofactor>
</comment>
<feature type="domain" description="DNA primase large subunit C-terminal" evidence="8">
    <location>
        <begin position="187"/>
        <end position="308"/>
    </location>
</feature>
<name>A0A7J9PEC5_METMI</name>
<evidence type="ECO:0000256" key="7">
    <source>
        <dbReference type="ARBA" id="ARBA00023014"/>
    </source>
</evidence>
<comment type="caution">
    <text evidence="9">The sequence shown here is derived from an EMBL/GenBank/DDBJ whole genome shotgun (WGS) entry which is preliminary data.</text>
</comment>
<evidence type="ECO:0000256" key="4">
    <source>
        <dbReference type="ARBA" id="ARBA00022705"/>
    </source>
</evidence>
<dbReference type="AlphaFoldDB" id="A0A7J9PEC5"/>
<dbReference type="GO" id="GO:0046872">
    <property type="term" value="F:metal ion binding"/>
    <property type="evidence" value="ECO:0007669"/>
    <property type="project" value="UniProtKB-KW"/>
</dbReference>